<accession>A0A1F5PFQ9</accession>
<organism evidence="1 2">
    <name type="scientific">Candidatus Doudnabacteria bacterium RIFCSPHIGHO2_01_FULL_50_11</name>
    <dbReference type="NCBI Taxonomy" id="1817828"/>
    <lineage>
        <taxon>Bacteria</taxon>
        <taxon>Candidatus Doudnaibacteriota</taxon>
    </lineage>
</organism>
<protein>
    <submittedName>
        <fullName evidence="1">Uncharacterized protein</fullName>
    </submittedName>
</protein>
<proteinExistence type="predicted"/>
<dbReference type="AlphaFoldDB" id="A0A1F5PFQ9"/>
<gene>
    <name evidence="1" type="ORF">A2722_02430</name>
</gene>
<comment type="caution">
    <text evidence="1">The sequence shown here is derived from an EMBL/GenBank/DDBJ whole genome shotgun (WGS) entry which is preliminary data.</text>
</comment>
<reference evidence="1 2" key="1">
    <citation type="journal article" date="2016" name="Nat. Commun.">
        <title>Thousands of microbial genomes shed light on interconnected biogeochemical processes in an aquifer system.</title>
        <authorList>
            <person name="Anantharaman K."/>
            <person name="Brown C.T."/>
            <person name="Hug L.A."/>
            <person name="Sharon I."/>
            <person name="Castelle C.J."/>
            <person name="Probst A.J."/>
            <person name="Thomas B.C."/>
            <person name="Singh A."/>
            <person name="Wilkins M.J."/>
            <person name="Karaoz U."/>
            <person name="Brodie E.L."/>
            <person name="Williams K.H."/>
            <person name="Hubbard S.S."/>
            <person name="Banfield J.F."/>
        </authorList>
    </citation>
    <scope>NUCLEOTIDE SEQUENCE [LARGE SCALE GENOMIC DNA]</scope>
</reference>
<evidence type="ECO:0000313" key="1">
    <source>
        <dbReference type="EMBL" id="OGE88735.1"/>
    </source>
</evidence>
<dbReference type="Proteomes" id="UP000178377">
    <property type="component" value="Unassembled WGS sequence"/>
</dbReference>
<evidence type="ECO:0000313" key="2">
    <source>
        <dbReference type="Proteomes" id="UP000178377"/>
    </source>
</evidence>
<dbReference type="STRING" id="1817828.A2722_02430"/>
<dbReference type="EMBL" id="MFEO01000030">
    <property type="protein sequence ID" value="OGE88735.1"/>
    <property type="molecule type" value="Genomic_DNA"/>
</dbReference>
<name>A0A1F5PFQ9_9BACT</name>
<sequence length="90" mass="10189">MASKSEYKELIDEIIKKQIAVLGPDIAIWRARQIEGLKVDDKGKTIDISEPENEALQKLINTYIELSGEIVRNILNPVLAKYPTINVKIK</sequence>